<gene>
    <name evidence="3" type="ORF">BpHYR1_050107</name>
</gene>
<dbReference type="Gene3D" id="1.10.10.60">
    <property type="entry name" value="Homeodomain-like"/>
    <property type="match status" value="1"/>
</dbReference>
<dbReference type="InterPro" id="IPR009057">
    <property type="entry name" value="Homeodomain-like_sf"/>
</dbReference>
<feature type="domain" description="HTH psq-type" evidence="2">
    <location>
        <begin position="13"/>
        <end position="53"/>
    </location>
</feature>
<comment type="caution">
    <text evidence="3">The sequence shown here is derived from an EMBL/GenBank/DDBJ whole genome shotgun (WGS) entry which is preliminary data.</text>
</comment>
<evidence type="ECO:0000256" key="1">
    <source>
        <dbReference type="SAM" id="MobiDB-lite"/>
    </source>
</evidence>
<dbReference type="InterPro" id="IPR007889">
    <property type="entry name" value="HTH_Psq"/>
</dbReference>
<dbReference type="Proteomes" id="UP000276133">
    <property type="component" value="Unassembled WGS sequence"/>
</dbReference>
<organism evidence="3 4">
    <name type="scientific">Brachionus plicatilis</name>
    <name type="common">Marine rotifer</name>
    <name type="synonym">Brachionus muelleri</name>
    <dbReference type="NCBI Taxonomy" id="10195"/>
    <lineage>
        <taxon>Eukaryota</taxon>
        <taxon>Metazoa</taxon>
        <taxon>Spiralia</taxon>
        <taxon>Gnathifera</taxon>
        <taxon>Rotifera</taxon>
        <taxon>Eurotatoria</taxon>
        <taxon>Monogononta</taxon>
        <taxon>Pseudotrocha</taxon>
        <taxon>Ploima</taxon>
        <taxon>Brachionidae</taxon>
        <taxon>Brachionus</taxon>
    </lineage>
</organism>
<name>A0A3M7RBA0_BRAPC</name>
<dbReference type="EMBL" id="REGN01003781">
    <property type="protein sequence ID" value="RNA20797.1"/>
    <property type="molecule type" value="Genomic_DNA"/>
</dbReference>
<feature type="region of interest" description="Disordered" evidence="1">
    <location>
        <begin position="405"/>
        <end position="428"/>
    </location>
</feature>
<sequence>MVRKSHPKPKNYSEDDLANAVISVKEGQMNPTQASKHYGIPRQTIINHVNGRYKNTKIGRPTILTIKEEEELVSLIEKMSEWGFGLNRNSLHFKNRWSSRLFLRVSQNITINRAAALNKSVLSDFYDKLESKIKDLGLENKPSNIFNADESGFICNPGLQKVFSRKGANEVLNLSVNNDKEMIFQIFFFIVLDFSGNYRSRYYPSVFYQRNLWSTWCKGGPLNCKVRLMETIVFLNWFRNVFVESSKHLDGAKLLILDGHSSHVSIDLINIARENNQTIDKAIFPSLLNEVTKSAFKRAHAVAGFETIGIFPFNRDAIHKDKLLVSETFEEESLISSESQNGPANGAVSCINSVSDLAQKAHLNDEPNLIDTPRNDGSSSVSVKESAENAVLNFSKETFSQNKKRKKLKRDYAQSLTEDDPRNSSKNSWLTCESCTSWSCYNCLPIENKKR</sequence>
<dbReference type="GO" id="GO:0003677">
    <property type="term" value="F:DNA binding"/>
    <property type="evidence" value="ECO:0007669"/>
    <property type="project" value="InterPro"/>
</dbReference>
<evidence type="ECO:0000259" key="2">
    <source>
        <dbReference type="Pfam" id="PF05225"/>
    </source>
</evidence>
<dbReference type="OrthoDB" id="6756250at2759"/>
<proteinExistence type="predicted"/>
<dbReference type="AlphaFoldDB" id="A0A3M7RBA0"/>
<protein>
    <submittedName>
        <fullName evidence="3">Tigger transposable element-derived 2-like</fullName>
    </submittedName>
</protein>
<accession>A0A3M7RBA0</accession>
<evidence type="ECO:0000313" key="4">
    <source>
        <dbReference type="Proteomes" id="UP000276133"/>
    </source>
</evidence>
<evidence type="ECO:0000313" key="3">
    <source>
        <dbReference type="EMBL" id="RNA20797.1"/>
    </source>
</evidence>
<dbReference type="SUPFAM" id="SSF46689">
    <property type="entry name" value="Homeodomain-like"/>
    <property type="match status" value="1"/>
</dbReference>
<keyword evidence="4" id="KW-1185">Reference proteome</keyword>
<dbReference type="Pfam" id="PF05225">
    <property type="entry name" value="HTH_psq"/>
    <property type="match status" value="1"/>
</dbReference>
<reference evidence="3 4" key="1">
    <citation type="journal article" date="2018" name="Sci. Rep.">
        <title>Genomic signatures of local adaptation to the degree of environmental predictability in rotifers.</title>
        <authorList>
            <person name="Franch-Gras L."/>
            <person name="Hahn C."/>
            <person name="Garcia-Roger E.M."/>
            <person name="Carmona M.J."/>
            <person name="Serra M."/>
            <person name="Gomez A."/>
        </authorList>
    </citation>
    <scope>NUCLEOTIDE SEQUENCE [LARGE SCALE GENOMIC DNA]</scope>
    <source>
        <strain evidence="3">HYR1</strain>
    </source>
</reference>